<evidence type="ECO:0000313" key="1">
    <source>
        <dbReference type="EMBL" id="CAG5114664.1"/>
    </source>
</evidence>
<dbReference type="OrthoDB" id="10021598at2759"/>
<comment type="caution">
    <text evidence="1">The sequence shown here is derived from an EMBL/GenBank/DDBJ whole genome shotgun (WGS) entry which is preliminary data.</text>
</comment>
<reference evidence="1" key="1">
    <citation type="submission" date="2021-04" db="EMBL/GenBank/DDBJ databases">
        <authorList>
            <consortium name="Molecular Ecology Group"/>
        </authorList>
    </citation>
    <scope>NUCLEOTIDE SEQUENCE</scope>
</reference>
<protein>
    <submittedName>
        <fullName evidence="1">Uncharacterized protein</fullName>
    </submittedName>
</protein>
<sequence length="319" mass="37141">MAAPETPTEIALPSAEIEELPFTTTLPVHVQRLMYGGKVIKSRSQCRGDPQGMLTFTDLKESLKELPKPLPWLKGKSETHISKRDEKEERLKENTPKLRLSASKFVSASPSREHPISKRYKMDKSLQFEKMISQNINRKIAFVPLPLDTRGMPAYVVSRLETACRSARYELPMNKSHLEKMTPLEYLTTYTRLYKEQRDRYMRIYKKFKQKHNDYVEYNNLYPALNSMFGGFLSKMNFEILSVALFLDDSMTFDPNPFIAICTFTDRLYWTAYIEGSNTFNYWAPNRSAIEVIDFLNLKWKLEGLKISKELQCLLQSLA</sequence>
<proteinExistence type="predicted"/>
<dbReference type="PANTHER" id="PTHR36696">
    <property type="entry name" value="AGAP012002-PA"/>
    <property type="match status" value="1"/>
</dbReference>
<dbReference type="PANTHER" id="PTHR36696:SF1">
    <property type="entry name" value="EF-HAND DOMAIN-CONTAINING PROTEIN"/>
    <property type="match status" value="1"/>
</dbReference>
<gene>
    <name evidence="1" type="ORF">CUNI_LOCUS222</name>
</gene>
<dbReference type="InterPro" id="IPR011992">
    <property type="entry name" value="EF-hand-dom_pair"/>
</dbReference>
<dbReference type="Proteomes" id="UP000678393">
    <property type="component" value="Unassembled WGS sequence"/>
</dbReference>
<evidence type="ECO:0000313" key="2">
    <source>
        <dbReference type="Proteomes" id="UP000678393"/>
    </source>
</evidence>
<accession>A0A8S3YDR5</accession>
<dbReference type="AlphaFoldDB" id="A0A8S3YDR5"/>
<dbReference type="SUPFAM" id="SSF47473">
    <property type="entry name" value="EF-hand"/>
    <property type="match status" value="1"/>
</dbReference>
<organism evidence="1 2">
    <name type="scientific">Candidula unifasciata</name>
    <dbReference type="NCBI Taxonomy" id="100452"/>
    <lineage>
        <taxon>Eukaryota</taxon>
        <taxon>Metazoa</taxon>
        <taxon>Spiralia</taxon>
        <taxon>Lophotrochozoa</taxon>
        <taxon>Mollusca</taxon>
        <taxon>Gastropoda</taxon>
        <taxon>Heterobranchia</taxon>
        <taxon>Euthyneura</taxon>
        <taxon>Panpulmonata</taxon>
        <taxon>Eupulmonata</taxon>
        <taxon>Stylommatophora</taxon>
        <taxon>Helicina</taxon>
        <taxon>Helicoidea</taxon>
        <taxon>Geomitridae</taxon>
        <taxon>Candidula</taxon>
    </lineage>
</organism>
<keyword evidence="2" id="KW-1185">Reference proteome</keyword>
<dbReference type="EMBL" id="CAJHNH020000021">
    <property type="protein sequence ID" value="CAG5114664.1"/>
    <property type="molecule type" value="Genomic_DNA"/>
</dbReference>
<name>A0A8S3YDR5_9EUPU</name>